<feature type="transmembrane region" description="Helical" evidence="8">
    <location>
        <begin position="277"/>
        <end position="296"/>
    </location>
</feature>
<name>A0A4R9GGG0_9LEPT</name>
<dbReference type="Proteomes" id="UP000298458">
    <property type="component" value="Unassembled WGS sequence"/>
</dbReference>
<feature type="transmembrane region" description="Helical" evidence="8">
    <location>
        <begin position="203"/>
        <end position="230"/>
    </location>
</feature>
<evidence type="ECO:0000256" key="4">
    <source>
        <dbReference type="ARBA" id="ARBA00022475"/>
    </source>
</evidence>
<dbReference type="FunFam" id="1.20.1720.10:FF:000005">
    <property type="entry name" value="Bcr/CflA family efflux transporter"/>
    <property type="match status" value="1"/>
</dbReference>
<comment type="similarity">
    <text evidence="2">Belongs to the major facilitator superfamily. Bcr/CmlA family.</text>
</comment>
<dbReference type="PANTHER" id="PTHR23502">
    <property type="entry name" value="MAJOR FACILITATOR SUPERFAMILY"/>
    <property type="match status" value="1"/>
</dbReference>
<keyword evidence="4" id="KW-1003">Cell membrane</keyword>
<dbReference type="InterPro" id="IPR036259">
    <property type="entry name" value="MFS_trans_sf"/>
</dbReference>
<keyword evidence="7 8" id="KW-0472">Membrane</keyword>
<accession>A0A4R9GGG0</accession>
<dbReference type="EMBL" id="RQET01000004">
    <property type="protein sequence ID" value="TGK11770.1"/>
    <property type="molecule type" value="Genomic_DNA"/>
</dbReference>
<dbReference type="Gene3D" id="1.20.1720.10">
    <property type="entry name" value="Multidrug resistance protein D"/>
    <property type="match status" value="1"/>
</dbReference>
<sequence>MSQSNRLLILLLGALTAIGPFSIDMYLPGLQSISKDFGTPISNVQLTLTSFFFGFSFGQLIYGPLIDKFGRRTPLLIGIFAYIISSIGCALSVSVWSLVFFRFLQSFGACAGMVVSRAVVRDVFSPHEGAKVFSQIILVMGVAPIVAPTVGGLLLSYTDWRMIFAVLTVISVVIAVGTWLYLPETGLKDSSISLKFSQVMKEYYEVLMVPRFNAYVIASGFSAAVMFAYIGGSPFVFMGIFGLSESEYGWFFGSNAAGLILSSQLNRLLLKKFEAESIINAVSIFYVPVGILLVFASMFQWGMIPMIVLIFLLVSGFGFIVPNSSALAMAPFSRNAGSASALMGALQMVFAVFATGGVSLLHDGTSLPMTLVMAGSGILSLLSLTILRPKVHNPQAN</sequence>
<feature type="transmembrane region" description="Helical" evidence="8">
    <location>
        <begin position="341"/>
        <end position="361"/>
    </location>
</feature>
<feature type="transmembrane region" description="Helical" evidence="8">
    <location>
        <begin position="162"/>
        <end position="182"/>
    </location>
</feature>
<dbReference type="PANTHER" id="PTHR23502:SF132">
    <property type="entry name" value="POLYAMINE TRANSPORTER 2-RELATED"/>
    <property type="match status" value="1"/>
</dbReference>
<comment type="subcellular location">
    <subcellularLocation>
        <location evidence="1">Cell membrane</location>
        <topology evidence="1">Multi-pass membrane protein</topology>
    </subcellularLocation>
</comment>
<evidence type="ECO:0000313" key="11">
    <source>
        <dbReference type="Proteomes" id="UP000298458"/>
    </source>
</evidence>
<evidence type="ECO:0000256" key="6">
    <source>
        <dbReference type="ARBA" id="ARBA00022989"/>
    </source>
</evidence>
<keyword evidence="5 8" id="KW-0812">Transmembrane</keyword>
<dbReference type="InterPro" id="IPR020846">
    <property type="entry name" value="MFS_dom"/>
</dbReference>
<evidence type="ECO:0000259" key="9">
    <source>
        <dbReference type="PROSITE" id="PS50850"/>
    </source>
</evidence>
<proteinExistence type="inferred from homology"/>
<evidence type="ECO:0000256" key="3">
    <source>
        <dbReference type="ARBA" id="ARBA00022448"/>
    </source>
</evidence>
<feature type="transmembrane region" description="Helical" evidence="8">
    <location>
        <begin position="75"/>
        <end position="93"/>
    </location>
</feature>
<comment type="caution">
    <text evidence="10">The sequence shown here is derived from an EMBL/GenBank/DDBJ whole genome shotgun (WGS) entry which is preliminary data.</text>
</comment>
<keyword evidence="6 8" id="KW-1133">Transmembrane helix</keyword>
<dbReference type="AlphaFoldDB" id="A0A4R9GGG0"/>
<keyword evidence="11" id="KW-1185">Reference proteome</keyword>
<dbReference type="InterPro" id="IPR004812">
    <property type="entry name" value="Efflux_drug-R_Bcr/CmlA"/>
</dbReference>
<feature type="transmembrane region" description="Helical" evidence="8">
    <location>
        <begin position="302"/>
        <end position="321"/>
    </location>
</feature>
<evidence type="ECO:0000256" key="5">
    <source>
        <dbReference type="ARBA" id="ARBA00022692"/>
    </source>
</evidence>
<dbReference type="OrthoDB" id="9800416at2"/>
<feature type="transmembrane region" description="Helical" evidence="8">
    <location>
        <begin position="132"/>
        <end position="156"/>
    </location>
</feature>
<keyword evidence="3" id="KW-0813">Transport</keyword>
<dbReference type="SUPFAM" id="SSF103473">
    <property type="entry name" value="MFS general substrate transporter"/>
    <property type="match status" value="1"/>
</dbReference>
<evidence type="ECO:0000256" key="2">
    <source>
        <dbReference type="ARBA" id="ARBA00006236"/>
    </source>
</evidence>
<protein>
    <submittedName>
        <fullName evidence="10">Bcr/CflA family efflux MFS transporter</fullName>
    </submittedName>
</protein>
<feature type="transmembrane region" description="Helical" evidence="8">
    <location>
        <begin position="250"/>
        <end position="270"/>
    </location>
</feature>
<evidence type="ECO:0000256" key="7">
    <source>
        <dbReference type="ARBA" id="ARBA00023136"/>
    </source>
</evidence>
<gene>
    <name evidence="10" type="ORF">EHO60_05615</name>
</gene>
<feature type="transmembrane region" description="Helical" evidence="8">
    <location>
        <begin position="99"/>
        <end position="120"/>
    </location>
</feature>
<dbReference type="GO" id="GO:0042910">
    <property type="term" value="F:xenobiotic transmembrane transporter activity"/>
    <property type="evidence" value="ECO:0007669"/>
    <property type="project" value="InterPro"/>
</dbReference>
<dbReference type="GO" id="GO:1990961">
    <property type="term" value="P:xenobiotic detoxification by transmembrane export across the plasma membrane"/>
    <property type="evidence" value="ECO:0007669"/>
    <property type="project" value="InterPro"/>
</dbReference>
<organism evidence="10 11">
    <name type="scientific">Leptospira fletcheri</name>
    <dbReference type="NCBI Taxonomy" id="2484981"/>
    <lineage>
        <taxon>Bacteria</taxon>
        <taxon>Pseudomonadati</taxon>
        <taxon>Spirochaetota</taxon>
        <taxon>Spirochaetia</taxon>
        <taxon>Leptospirales</taxon>
        <taxon>Leptospiraceae</taxon>
        <taxon>Leptospira</taxon>
    </lineage>
</organism>
<dbReference type="PROSITE" id="PS50850">
    <property type="entry name" value="MFS"/>
    <property type="match status" value="1"/>
</dbReference>
<dbReference type="Pfam" id="PF07690">
    <property type="entry name" value="MFS_1"/>
    <property type="match status" value="1"/>
</dbReference>
<dbReference type="NCBIfam" id="TIGR00710">
    <property type="entry name" value="efflux_Bcr_CflA"/>
    <property type="match status" value="1"/>
</dbReference>
<reference evidence="10" key="1">
    <citation type="journal article" date="2019" name="PLoS Negl. Trop. Dis.">
        <title>Revisiting the worldwide diversity of Leptospira species in the environment.</title>
        <authorList>
            <person name="Vincent A.T."/>
            <person name="Schiettekatte O."/>
            <person name="Bourhy P."/>
            <person name="Veyrier F.J."/>
            <person name="Picardeau M."/>
        </authorList>
    </citation>
    <scope>NUCLEOTIDE SEQUENCE [LARGE SCALE GENOMIC DNA]</scope>
    <source>
        <strain evidence="10">SSW15</strain>
    </source>
</reference>
<evidence type="ECO:0000256" key="8">
    <source>
        <dbReference type="SAM" id="Phobius"/>
    </source>
</evidence>
<evidence type="ECO:0000313" key="10">
    <source>
        <dbReference type="EMBL" id="TGK11770.1"/>
    </source>
</evidence>
<evidence type="ECO:0000256" key="1">
    <source>
        <dbReference type="ARBA" id="ARBA00004651"/>
    </source>
</evidence>
<feature type="domain" description="Major facilitator superfamily (MFS) profile" evidence="9">
    <location>
        <begin position="8"/>
        <end position="392"/>
    </location>
</feature>
<dbReference type="CDD" id="cd17320">
    <property type="entry name" value="MFS_MdfA_MDR_like"/>
    <property type="match status" value="1"/>
</dbReference>
<feature type="transmembrane region" description="Helical" evidence="8">
    <location>
        <begin position="44"/>
        <end position="63"/>
    </location>
</feature>
<dbReference type="InterPro" id="IPR011701">
    <property type="entry name" value="MFS"/>
</dbReference>
<feature type="transmembrane region" description="Helical" evidence="8">
    <location>
        <begin position="367"/>
        <end position="387"/>
    </location>
</feature>
<dbReference type="GO" id="GO:0005886">
    <property type="term" value="C:plasma membrane"/>
    <property type="evidence" value="ECO:0007669"/>
    <property type="project" value="UniProtKB-SubCell"/>
</dbReference>